<feature type="compositionally biased region" description="Polar residues" evidence="2">
    <location>
        <begin position="325"/>
        <end position="334"/>
    </location>
</feature>
<dbReference type="Proteomes" id="UP000601435">
    <property type="component" value="Unassembled WGS sequence"/>
</dbReference>
<dbReference type="AlphaFoldDB" id="A0A813BT81"/>
<evidence type="ECO:0000256" key="1">
    <source>
        <dbReference type="ARBA" id="ARBA00022837"/>
    </source>
</evidence>
<dbReference type="InterPro" id="IPR018247">
    <property type="entry name" value="EF_Hand_1_Ca_BS"/>
</dbReference>
<dbReference type="InterPro" id="IPR011992">
    <property type="entry name" value="EF-hand-dom_pair"/>
</dbReference>
<dbReference type="PROSITE" id="PS50222">
    <property type="entry name" value="EF_HAND_2"/>
    <property type="match status" value="1"/>
</dbReference>
<dbReference type="EMBL" id="CAJNJA010076252">
    <property type="protein sequence ID" value="CAE7917326.1"/>
    <property type="molecule type" value="Genomic_DNA"/>
</dbReference>
<reference evidence="4" key="1">
    <citation type="submission" date="2021-02" db="EMBL/GenBank/DDBJ databases">
        <authorList>
            <person name="Dougan E. K."/>
            <person name="Rhodes N."/>
            <person name="Thang M."/>
            <person name="Chan C."/>
        </authorList>
    </citation>
    <scope>NUCLEOTIDE SEQUENCE</scope>
</reference>
<evidence type="ECO:0000259" key="3">
    <source>
        <dbReference type="PROSITE" id="PS50222"/>
    </source>
</evidence>
<comment type="caution">
    <text evidence="4">The sequence shown here is derived from an EMBL/GenBank/DDBJ whole genome shotgun (WGS) entry which is preliminary data.</text>
</comment>
<evidence type="ECO:0000256" key="2">
    <source>
        <dbReference type="SAM" id="MobiDB-lite"/>
    </source>
</evidence>
<keyword evidence="5" id="KW-1185">Reference proteome</keyword>
<dbReference type="PROSITE" id="PS00018">
    <property type="entry name" value="EF_HAND_1"/>
    <property type="match status" value="1"/>
</dbReference>
<feature type="domain" description="EF-hand" evidence="3">
    <location>
        <begin position="252"/>
        <end position="287"/>
    </location>
</feature>
<dbReference type="InterPro" id="IPR002048">
    <property type="entry name" value="EF_hand_dom"/>
</dbReference>
<dbReference type="SUPFAM" id="SSF47473">
    <property type="entry name" value="EF-hand"/>
    <property type="match status" value="2"/>
</dbReference>
<proteinExistence type="predicted"/>
<accession>A0A813BT81</accession>
<evidence type="ECO:0000313" key="4">
    <source>
        <dbReference type="EMBL" id="CAE7917326.1"/>
    </source>
</evidence>
<organism evidence="4 5">
    <name type="scientific">Symbiodinium necroappetens</name>
    <dbReference type="NCBI Taxonomy" id="1628268"/>
    <lineage>
        <taxon>Eukaryota</taxon>
        <taxon>Sar</taxon>
        <taxon>Alveolata</taxon>
        <taxon>Dinophyceae</taxon>
        <taxon>Suessiales</taxon>
        <taxon>Symbiodiniaceae</taxon>
        <taxon>Symbiodinium</taxon>
    </lineage>
</organism>
<feature type="region of interest" description="Disordered" evidence="2">
    <location>
        <begin position="323"/>
        <end position="354"/>
    </location>
</feature>
<protein>
    <recommendedName>
        <fullName evidence="3">EF-hand domain-containing protein</fullName>
    </recommendedName>
</protein>
<keyword evidence="1" id="KW-0106">Calcium</keyword>
<dbReference type="OrthoDB" id="414643at2759"/>
<dbReference type="Gene3D" id="1.10.238.10">
    <property type="entry name" value="EF-hand"/>
    <property type="match status" value="2"/>
</dbReference>
<sequence length="559" mass="61970">METLADFKKHLRRTYGSYLRAWRLVLSPNDSVTVSRTQFLTACSALGFKDAGKVLWRAFGRDELSPISLDFLDPESAEVLAHFQQLVQQLGGVSAAFRVFDKKDVKRIKMPEFISTLNSLDASLPAKQLFYGLDTDANGRLEIEDFKFLEKWKLPEFLIASPNEEAKEEVKRDLLVTYKTYLKAWRLALDENNSNRCTWPEFQSACRKVNFTGDVAGAWRALDTDLSGSITLQEVDYESSATLAVFKKWADDNFGGIRSAFMVFDSDGSNGVTLREWRHACRIYGFHQGASNLFKQLDAEGVGSLSLDQVAFLDDWDFQPEKTAMSATPSQHSPTRTERKVAPGGFSQQSPVGAGAKQKILRRPQGLALPSRVVWGELPCKCPRPPPRGPGTGLPRAWCCKCRARGPCRHFARADGVRSLAPSPRTAGYDALMSPDPLVLQIPLAQGKDQTIDDKAIGISNQIVQQFLALTCEAASAACALKWKAGEASEDRPHELSIAFPDLTNSQRSSDSLGAQVQLMALQHFPMGTWDFPLPFLASSPSRQLLLQACFVHSYKHAA</sequence>
<evidence type="ECO:0000313" key="5">
    <source>
        <dbReference type="Proteomes" id="UP000601435"/>
    </source>
</evidence>
<gene>
    <name evidence="4" type="ORF">SNEC2469_LOCUS31452</name>
</gene>
<name>A0A813BT81_9DINO</name>
<dbReference type="GO" id="GO:0005509">
    <property type="term" value="F:calcium ion binding"/>
    <property type="evidence" value="ECO:0007669"/>
    <property type="project" value="InterPro"/>
</dbReference>